<dbReference type="AlphaFoldDB" id="A0AAV9UKB1"/>
<organism evidence="1 2">
    <name type="scientific">Orbilia blumenaviensis</name>
    <dbReference type="NCBI Taxonomy" id="1796055"/>
    <lineage>
        <taxon>Eukaryota</taxon>
        <taxon>Fungi</taxon>
        <taxon>Dikarya</taxon>
        <taxon>Ascomycota</taxon>
        <taxon>Pezizomycotina</taxon>
        <taxon>Orbiliomycetes</taxon>
        <taxon>Orbiliales</taxon>
        <taxon>Orbiliaceae</taxon>
        <taxon>Orbilia</taxon>
    </lineage>
</organism>
<feature type="non-terminal residue" evidence="1">
    <location>
        <position position="1"/>
    </location>
</feature>
<dbReference type="Proteomes" id="UP001373714">
    <property type="component" value="Unassembled WGS sequence"/>
</dbReference>
<dbReference type="EMBL" id="JAVHNS010000010">
    <property type="protein sequence ID" value="KAK6341809.1"/>
    <property type="molecule type" value="Genomic_DNA"/>
</dbReference>
<keyword evidence="2" id="KW-1185">Reference proteome</keyword>
<reference evidence="1 2" key="1">
    <citation type="submission" date="2019-10" db="EMBL/GenBank/DDBJ databases">
        <authorList>
            <person name="Palmer J.M."/>
        </authorList>
    </citation>
    <scope>NUCLEOTIDE SEQUENCE [LARGE SCALE GENOMIC DNA]</scope>
    <source>
        <strain evidence="1 2">TWF730</strain>
    </source>
</reference>
<accession>A0AAV9UKB1</accession>
<protein>
    <submittedName>
        <fullName evidence="1">Uncharacterized protein</fullName>
    </submittedName>
</protein>
<sequence>NPNSRGRVGAVVRDWSDILFGQLVSRAGIRKVDLAKRWKSNSKAGSLDAHGFEWA</sequence>
<evidence type="ECO:0000313" key="2">
    <source>
        <dbReference type="Proteomes" id="UP001373714"/>
    </source>
</evidence>
<evidence type="ECO:0000313" key="1">
    <source>
        <dbReference type="EMBL" id="KAK6341809.1"/>
    </source>
</evidence>
<comment type="caution">
    <text evidence="1">The sequence shown here is derived from an EMBL/GenBank/DDBJ whole genome shotgun (WGS) entry which is preliminary data.</text>
</comment>
<name>A0AAV9UKB1_9PEZI</name>
<proteinExistence type="predicted"/>
<gene>
    <name evidence="1" type="ORF">TWF730_001299</name>
</gene>